<dbReference type="Proteomes" id="UP000006813">
    <property type="component" value="Unassembled WGS sequence"/>
</dbReference>
<sequence length="382" mass="42364">MVVQQLQVQPQVQQQPAVQTAEAAQMLASGVQVSQSSLTMLSSSSPGQQVQTPQSKPTPSQSPVTACTAQNFSVPSPGPLNIPVNPSSVMSLASSSQVEEQQYLDKPKQLSKYIEPLHHMINMNEDRIKDLSKMKSLLDTLTGPSKQCSLKTLQKCENALEKIKNDMAVPTPALPPVLPTKHQDLCQLLLDSVLANIHSPVFNDSRYRTFVLAMKAIHSPPIEATVVWTQKCRFEEDEQQSILNVLQGEVGRLAPKFLVNLDPSHCSNNGTFHLICKLDDKNLPSVPPLELSMPADYPAQSLLWINWQWQYDTNPFLQSVHQCITCRMLQLPDKYSVTTLLNTWAQSIHQACLLAGMAGTTNTLVRSVDTHLILDLSRCWLP</sequence>
<gene>
    <name evidence="4" type="ORF">GW7_13139</name>
</gene>
<reference evidence="4 5" key="1">
    <citation type="journal article" date="2011" name="Nature">
        <title>Genome sequencing reveals insights into physiology and longevity of the naked mole rat.</title>
        <authorList>
            <person name="Kim E.B."/>
            <person name="Fang X."/>
            <person name="Fushan A.A."/>
            <person name="Huang Z."/>
            <person name="Lobanov A.V."/>
            <person name="Han L."/>
            <person name="Marino S.M."/>
            <person name="Sun X."/>
            <person name="Turanov A.A."/>
            <person name="Yang P."/>
            <person name="Yim S.H."/>
            <person name="Zhao X."/>
            <person name="Kasaikina M.V."/>
            <person name="Stoletzki N."/>
            <person name="Peng C."/>
            <person name="Polak P."/>
            <person name="Xiong Z."/>
            <person name="Kiezun A."/>
            <person name="Zhu Y."/>
            <person name="Chen Y."/>
            <person name="Kryukov G.V."/>
            <person name="Zhang Q."/>
            <person name="Peshkin L."/>
            <person name="Yang L."/>
            <person name="Bronson R.T."/>
            <person name="Buffenstein R."/>
            <person name="Wang B."/>
            <person name="Han C."/>
            <person name="Li Q."/>
            <person name="Chen L."/>
            <person name="Zhao W."/>
            <person name="Sunyaev S.R."/>
            <person name="Park T.J."/>
            <person name="Zhang G."/>
            <person name="Wang J."/>
            <person name="Gladyshev V.N."/>
        </authorList>
    </citation>
    <scope>NUCLEOTIDE SEQUENCE [LARGE SCALE GENOMIC DNA]</scope>
</reference>
<name>G5BZE2_HETGA</name>
<dbReference type="EMBL" id="JH172551">
    <property type="protein sequence ID" value="EHB14653.1"/>
    <property type="molecule type" value="Genomic_DNA"/>
</dbReference>
<evidence type="ECO:0000259" key="3">
    <source>
        <dbReference type="Pfam" id="PF21539"/>
    </source>
</evidence>
<accession>G5BZE2</accession>
<dbReference type="PANTHER" id="PTHR31804">
    <property type="entry name" value="MEDIATOR OF RNA POLYMERASE II TRANSCRIPTION SUBUNIT 15"/>
    <property type="match status" value="1"/>
</dbReference>
<dbReference type="PANTHER" id="PTHR31804:SF3">
    <property type="entry name" value="MEDIATOR OF RNA POLYMERASE II TRANSCRIPTION SUBUNIT 15"/>
    <property type="match status" value="1"/>
</dbReference>
<dbReference type="InParanoid" id="G5BZE2"/>
<dbReference type="InterPro" id="IPR048385">
    <property type="entry name" value="Med15_central"/>
</dbReference>
<dbReference type="STRING" id="10181.G5BZE2"/>
<feature type="region of interest" description="Disordered" evidence="1">
    <location>
        <begin position="38"/>
        <end position="72"/>
    </location>
</feature>
<feature type="compositionally biased region" description="Low complexity" evidence="1">
    <location>
        <begin position="38"/>
        <end position="65"/>
    </location>
</feature>
<evidence type="ECO:0000259" key="2">
    <source>
        <dbReference type="Pfam" id="PF21538"/>
    </source>
</evidence>
<evidence type="ECO:0000313" key="5">
    <source>
        <dbReference type="Proteomes" id="UP000006813"/>
    </source>
</evidence>
<dbReference type="Pfam" id="PF21538">
    <property type="entry name" value="Med15_M"/>
    <property type="match status" value="1"/>
</dbReference>
<feature type="domain" description="ARC105/Med15 mediator subunit C-terminal" evidence="3">
    <location>
        <begin position="244"/>
        <end position="350"/>
    </location>
</feature>
<dbReference type="AlphaFoldDB" id="G5BZE2"/>
<proteinExistence type="predicted"/>
<evidence type="ECO:0000313" key="4">
    <source>
        <dbReference type="EMBL" id="EHB14653.1"/>
    </source>
</evidence>
<feature type="domain" description="ARC105/Med15 mediator subunit central" evidence="2">
    <location>
        <begin position="99"/>
        <end position="214"/>
    </location>
</feature>
<protein>
    <submittedName>
        <fullName evidence="4">Mediator of RNA polymerase II transcription subunit 15</fullName>
    </submittedName>
</protein>
<dbReference type="Pfam" id="PF21539">
    <property type="entry name" value="Med15_C"/>
    <property type="match status" value="1"/>
</dbReference>
<evidence type="ECO:0000256" key="1">
    <source>
        <dbReference type="SAM" id="MobiDB-lite"/>
    </source>
</evidence>
<dbReference type="InterPro" id="IPR048386">
    <property type="entry name" value="Med15_C"/>
</dbReference>
<organism evidence="4 5">
    <name type="scientific">Heterocephalus glaber</name>
    <name type="common">Naked mole rat</name>
    <dbReference type="NCBI Taxonomy" id="10181"/>
    <lineage>
        <taxon>Eukaryota</taxon>
        <taxon>Metazoa</taxon>
        <taxon>Chordata</taxon>
        <taxon>Craniata</taxon>
        <taxon>Vertebrata</taxon>
        <taxon>Euteleostomi</taxon>
        <taxon>Mammalia</taxon>
        <taxon>Eutheria</taxon>
        <taxon>Euarchontoglires</taxon>
        <taxon>Glires</taxon>
        <taxon>Rodentia</taxon>
        <taxon>Hystricomorpha</taxon>
        <taxon>Bathyergidae</taxon>
        <taxon>Heterocephalus</taxon>
    </lineage>
</organism>